<name>X1I710_9ZZZZ</name>
<dbReference type="EMBL" id="BARU01044477">
    <property type="protein sequence ID" value="GAH78186.1"/>
    <property type="molecule type" value="Genomic_DNA"/>
</dbReference>
<dbReference type="AlphaFoldDB" id="X1I710"/>
<organism evidence="1">
    <name type="scientific">marine sediment metagenome</name>
    <dbReference type="NCBI Taxonomy" id="412755"/>
    <lineage>
        <taxon>unclassified sequences</taxon>
        <taxon>metagenomes</taxon>
        <taxon>ecological metagenomes</taxon>
    </lineage>
</organism>
<gene>
    <name evidence="1" type="ORF">S03H2_67817</name>
</gene>
<protein>
    <submittedName>
        <fullName evidence="1">Uncharacterized protein</fullName>
    </submittedName>
</protein>
<proteinExistence type="predicted"/>
<accession>X1I710</accession>
<sequence>LPLGVCSLATLDESEQENWWDNRRSRRLGNKMKEEKR</sequence>
<evidence type="ECO:0000313" key="1">
    <source>
        <dbReference type="EMBL" id="GAH78186.1"/>
    </source>
</evidence>
<comment type="caution">
    <text evidence="1">The sequence shown here is derived from an EMBL/GenBank/DDBJ whole genome shotgun (WGS) entry which is preliminary data.</text>
</comment>
<reference evidence="1" key="1">
    <citation type="journal article" date="2014" name="Front. Microbiol.">
        <title>High frequency of phylogenetically diverse reductive dehalogenase-homologous genes in deep subseafloor sedimentary metagenomes.</title>
        <authorList>
            <person name="Kawai M."/>
            <person name="Futagami T."/>
            <person name="Toyoda A."/>
            <person name="Takaki Y."/>
            <person name="Nishi S."/>
            <person name="Hori S."/>
            <person name="Arai W."/>
            <person name="Tsubouchi T."/>
            <person name="Morono Y."/>
            <person name="Uchiyama I."/>
            <person name="Ito T."/>
            <person name="Fujiyama A."/>
            <person name="Inagaki F."/>
            <person name="Takami H."/>
        </authorList>
    </citation>
    <scope>NUCLEOTIDE SEQUENCE</scope>
    <source>
        <strain evidence="1">Expedition CK06-06</strain>
    </source>
</reference>
<feature type="non-terminal residue" evidence="1">
    <location>
        <position position="1"/>
    </location>
</feature>